<evidence type="ECO:0000256" key="1">
    <source>
        <dbReference type="ARBA" id="ARBA00023015"/>
    </source>
</evidence>
<evidence type="ECO:0000259" key="5">
    <source>
        <dbReference type="PROSITE" id="PS51078"/>
    </source>
</evidence>
<evidence type="ECO:0000256" key="2">
    <source>
        <dbReference type="ARBA" id="ARBA00023125"/>
    </source>
</evidence>
<organism evidence="6 7">
    <name type="scientific">Roseivivax halotolerans</name>
    <dbReference type="NCBI Taxonomy" id="93684"/>
    <lineage>
        <taxon>Bacteria</taxon>
        <taxon>Pseudomonadati</taxon>
        <taxon>Pseudomonadota</taxon>
        <taxon>Alphaproteobacteria</taxon>
        <taxon>Rhodobacterales</taxon>
        <taxon>Roseobacteraceae</taxon>
        <taxon>Roseivivax</taxon>
    </lineage>
</organism>
<feature type="domain" description="HTH iclR-type" evidence="4">
    <location>
        <begin position="23"/>
        <end position="85"/>
    </location>
</feature>
<dbReference type="InterPro" id="IPR005471">
    <property type="entry name" value="Tscrpt_reg_IclR_N"/>
</dbReference>
<dbReference type="InterPro" id="IPR014757">
    <property type="entry name" value="Tscrpt_reg_IclR_C"/>
</dbReference>
<evidence type="ECO:0000256" key="3">
    <source>
        <dbReference type="ARBA" id="ARBA00023163"/>
    </source>
</evidence>
<gene>
    <name evidence="6" type="ORF">SAMN05421853_11233</name>
</gene>
<dbReference type="PROSITE" id="PS51077">
    <property type="entry name" value="HTH_ICLR"/>
    <property type="match status" value="1"/>
</dbReference>
<evidence type="ECO:0000259" key="4">
    <source>
        <dbReference type="PROSITE" id="PS51077"/>
    </source>
</evidence>
<accession>A0A1I5ZTH0</accession>
<evidence type="ECO:0000313" key="6">
    <source>
        <dbReference type="EMBL" id="SFQ59653.1"/>
    </source>
</evidence>
<name>A0A1I5ZTH0_9RHOB</name>
<keyword evidence="7" id="KW-1185">Reference proteome</keyword>
<dbReference type="InterPro" id="IPR036390">
    <property type="entry name" value="WH_DNA-bd_sf"/>
</dbReference>
<dbReference type="AlphaFoldDB" id="A0A1I5ZTH0"/>
<dbReference type="InterPro" id="IPR029016">
    <property type="entry name" value="GAF-like_dom_sf"/>
</dbReference>
<dbReference type="SMART" id="SM00346">
    <property type="entry name" value="HTH_ICLR"/>
    <property type="match status" value="1"/>
</dbReference>
<dbReference type="Gene3D" id="1.10.10.10">
    <property type="entry name" value="Winged helix-like DNA-binding domain superfamily/Winged helix DNA-binding domain"/>
    <property type="match status" value="1"/>
</dbReference>
<protein>
    <submittedName>
        <fullName evidence="6">DNA-binding transcriptional regulator, IclR family</fullName>
    </submittedName>
</protein>
<dbReference type="InterPro" id="IPR036388">
    <property type="entry name" value="WH-like_DNA-bd_sf"/>
</dbReference>
<keyword evidence="2 6" id="KW-0238">DNA-binding</keyword>
<dbReference type="InterPro" id="IPR050707">
    <property type="entry name" value="HTH_MetabolicPath_Reg"/>
</dbReference>
<dbReference type="SUPFAM" id="SSF46785">
    <property type="entry name" value="Winged helix' DNA-binding domain"/>
    <property type="match status" value="1"/>
</dbReference>
<dbReference type="PANTHER" id="PTHR30136:SF33">
    <property type="entry name" value="TRANSCRIPTIONAL REGULATORY PROTEIN"/>
    <property type="match status" value="1"/>
</dbReference>
<dbReference type="PROSITE" id="PS51078">
    <property type="entry name" value="ICLR_ED"/>
    <property type="match status" value="1"/>
</dbReference>
<dbReference type="RefSeq" id="WP_245760284.1">
    <property type="nucleotide sequence ID" value="NZ_FOXV01000012.1"/>
</dbReference>
<dbReference type="SUPFAM" id="SSF55781">
    <property type="entry name" value="GAF domain-like"/>
    <property type="match status" value="1"/>
</dbReference>
<dbReference type="STRING" id="93684.SAMN05421853_11233"/>
<keyword evidence="1" id="KW-0805">Transcription regulation</keyword>
<dbReference type="Pfam" id="PF01614">
    <property type="entry name" value="IclR_C"/>
    <property type="match status" value="1"/>
</dbReference>
<reference evidence="7" key="1">
    <citation type="submission" date="2016-10" db="EMBL/GenBank/DDBJ databases">
        <authorList>
            <person name="Varghese N."/>
            <person name="Submissions S."/>
        </authorList>
    </citation>
    <scope>NUCLEOTIDE SEQUENCE [LARGE SCALE GENOMIC DNA]</scope>
    <source>
        <strain evidence="7">JCM 10271</strain>
    </source>
</reference>
<dbReference type="EMBL" id="FOXV01000012">
    <property type="protein sequence ID" value="SFQ59653.1"/>
    <property type="molecule type" value="Genomic_DNA"/>
</dbReference>
<keyword evidence="3" id="KW-0804">Transcription</keyword>
<dbReference type="GO" id="GO:0003700">
    <property type="term" value="F:DNA-binding transcription factor activity"/>
    <property type="evidence" value="ECO:0007669"/>
    <property type="project" value="TreeGrafter"/>
</dbReference>
<dbReference type="Proteomes" id="UP000243106">
    <property type="component" value="Unassembled WGS sequence"/>
</dbReference>
<dbReference type="GO" id="GO:0003677">
    <property type="term" value="F:DNA binding"/>
    <property type="evidence" value="ECO:0007669"/>
    <property type="project" value="UniProtKB-KW"/>
</dbReference>
<dbReference type="Gene3D" id="3.30.450.40">
    <property type="match status" value="1"/>
</dbReference>
<sequence>MTGMRPEEDIRILPQDETDRRFATTLARGLAVLRAFRASDDGLGNAEISERTGIPKSTVSRLTFTLQSLGYLNHARRHDRYRPGPALLALGNVATSSISFVELAGPIMQRVADETGTMSLLLVRDDKKLLILKTWRPRGISSLWLEIGHRLPFNGTSSGHALLAAMPEDVFEKTVANVAGAGGLTPERALEIRRDAWGQLITQGFSITDPDQYYAANIHAVARPFHSRDLSEPVVFTCGAMPEALSIERMRQEVGPKLNEAVGELERIMGQGSAMTMRG</sequence>
<dbReference type="GO" id="GO:0045892">
    <property type="term" value="P:negative regulation of DNA-templated transcription"/>
    <property type="evidence" value="ECO:0007669"/>
    <property type="project" value="TreeGrafter"/>
</dbReference>
<feature type="domain" description="IclR-ED" evidence="5">
    <location>
        <begin position="86"/>
        <end position="271"/>
    </location>
</feature>
<proteinExistence type="predicted"/>
<dbReference type="PANTHER" id="PTHR30136">
    <property type="entry name" value="HELIX-TURN-HELIX TRANSCRIPTIONAL REGULATOR, ICLR FAMILY"/>
    <property type="match status" value="1"/>
</dbReference>
<dbReference type="Pfam" id="PF09339">
    <property type="entry name" value="HTH_IclR"/>
    <property type="match status" value="1"/>
</dbReference>
<evidence type="ECO:0000313" key="7">
    <source>
        <dbReference type="Proteomes" id="UP000243106"/>
    </source>
</evidence>